<reference evidence="2" key="1">
    <citation type="submission" date="2022-11" db="EMBL/GenBank/DDBJ databases">
        <title>Genomics discovery of giant fungal viruses from subsurface oceanic crustal fluids.</title>
        <authorList>
            <person name="Bhattacharjee A.S."/>
            <person name="Schulz F."/>
            <person name="Woyke T."/>
            <person name="Orcutt B.N."/>
            <person name="Matinez Martinez J."/>
        </authorList>
    </citation>
    <scope>NUCLEOTIDE SEQUENCE</scope>
    <source>
        <strain evidence="1">VSAG1.JdFR</strain>
        <strain evidence="2">VSAG8.JdFR</strain>
    </source>
</reference>
<name>A0A9E8G5A7_9VIRU</name>
<evidence type="ECO:0008006" key="3">
    <source>
        <dbReference type="Google" id="ProtNLM"/>
    </source>
</evidence>
<accession>A0A9E8G5A7</accession>
<dbReference type="EMBL" id="OP765584">
    <property type="protein sequence ID" value="UZT29317.1"/>
    <property type="molecule type" value="Genomic_DNA"/>
</dbReference>
<sequence>MDKNCFKNEFNVIMSLGMRCFTEIYLKKLNFKKFSGPFDSIYSAEIDDVINLLKNKINYSNLIHTENIDNKIIQNLNKIYGYRSIFKNNYDNTNLSLSYHKATFAHHNLNDISCVMHFERCFKRLEIIKNKKIRTLFCLFFHPDFLDDKELSLDDILKLNSYLAQEFNHHLLIITFKIININKNYIIKTKNENYTNIVVNSLTYIDSEYKNDNIENKFFENLKDIFNLFEIDEKKLFKYEDIIE</sequence>
<evidence type="ECO:0000313" key="1">
    <source>
        <dbReference type="EMBL" id="UZT28971.1"/>
    </source>
</evidence>
<dbReference type="InterPro" id="IPR014903">
    <property type="entry name" value="DUF1796"/>
</dbReference>
<protein>
    <recommendedName>
        <fullName evidence="3">Papain-like cysteine peptidase</fullName>
    </recommendedName>
</protein>
<dbReference type="Pfam" id="PF08795">
    <property type="entry name" value="DUF1796"/>
    <property type="match status" value="1"/>
</dbReference>
<dbReference type="EMBL" id="OP765507">
    <property type="protein sequence ID" value="UZT28971.1"/>
    <property type="molecule type" value="Genomic_DNA"/>
</dbReference>
<evidence type="ECO:0000313" key="2">
    <source>
        <dbReference type="EMBL" id="UZT29317.1"/>
    </source>
</evidence>
<proteinExistence type="predicted"/>
<organism evidence="2">
    <name type="scientific">Nucleocytoviricota sp</name>
    <dbReference type="NCBI Taxonomy" id="2809609"/>
    <lineage>
        <taxon>Viruses</taxon>
        <taxon>Varidnaviria</taxon>
        <taxon>Bamfordvirae</taxon>
        <taxon>Nucleocytoviricota</taxon>
    </lineage>
</organism>